<feature type="region of interest" description="Disordered" evidence="1">
    <location>
        <begin position="834"/>
        <end position="855"/>
    </location>
</feature>
<feature type="region of interest" description="Disordered" evidence="1">
    <location>
        <begin position="752"/>
        <end position="778"/>
    </location>
</feature>
<dbReference type="EMBL" id="MU167227">
    <property type="protein sequence ID" value="KAG0149448.1"/>
    <property type="molecule type" value="Genomic_DNA"/>
</dbReference>
<evidence type="ECO:0000256" key="1">
    <source>
        <dbReference type="SAM" id="MobiDB-lite"/>
    </source>
</evidence>
<evidence type="ECO:0000313" key="2">
    <source>
        <dbReference type="EMBL" id="KAG0149448.1"/>
    </source>
</evidence>
<dbReference type="Proteomes" id="UP000886653">
    <property type="component" value="Unassembled WGS sequence"/>
</dbReference>
<feature type="region of interest" description="Disordered" evidence="1">
    <location>
        <begin position="710"/>
        <end position="729"/>
    </location>
</feature>
<feature type="compositionally biased region" description="Polar residues" evidence="1">
    <location>
        <begin position="588"/>
        <end position="604"/>
    </location>
</feature>
<name>A0A9P6NSH7_9BASI</name>
<dbReference type="OrthoDB" id="5382203at2759"/>
<feature type="compositionally biased region" description="Low complexity" evidence="1">
    <location>
        <begin position="444"/>
        <end position="457"/>
    </location>
</feature>
<gene>
    <name evidence="2" type="ORF">CROQUDRAFT_131224</name>
</gene>
<feature type="region of interest" description="Disordered" evidence="1">
    <location>
        <begin position="424"/>
        <end position="563"/>
    </location>
</feature>
<sequence>MSNEVIWLILESLAQHQQLSSDKIKSNHARHDHPTHEPQSFASSSSSRADDHKTNSEVLRPKLRLPISPAFLKTCGISKVLPHSLGRDAILEAELGLLEFQKRMTEQGGEEESNEEPSEVRTIDLFRDLRAQCEVLSPFAGNQATSVRSPIHQPFNDRTRPLNDDALVGEVKGPGRDKLTSLVDYSIPLLLDPTAFEAQMRAYGDLHERSHTLPDVLPGPSTLKRAKTVLDARLMIYFVGLIQSFGTYLLKGVARVVEREPTRSSVKPHDLLVFIGEDELMTGFWDLFELTRTKSLIERLTPLNAGGSYHHRSGSFGLILRESANKKGFGIGSSTNSNSNNGFAYLFKTHSLYVAALQPPTTSRPEPYSHTRALPRKSNELPKRGQSSDIYRASPAHFSTGSVSSPAAPPSIPLQTALSPRSIATAVHPHSSHRKQISRKASKSTSTTSSSSHYSHYPLGQLEHLLGETSSPPSLASHSGHSYDTEAFSSTNLRRGPSLGKRAMNDRTSSTVLSTREPHRKKGSESSASNRDASADSGIGDAAARSVSSTSTSSNASSPPLRKASFTNLNQRFTSMIQGQGQGRSRSKTAGSVSIVKHSTSSDFSAARFPPPPTPSIPDEADRRDFMNINPRSRFKSFGADLSTNAHQPPSEEILDQPHLDAFEQLITSGRTMKVSLTPGRFRFPADKQSTSPKTLGSPNSPNFLLPSAIDTSPQNTRPITAPASPLEPRTEPRLLRKRVLEQAGRPVTVSVSRSASGLSEDAAWTESEGEEIENDTVSPRAEWMRSLTEMLKGPPPWMDGPVLQPDPSVSSAFPDSPPLVASQSKLKGLVSFSMKKSGSGHPRRRPGGSSINLNQISEPGLLYSSTAVSAIKTESLQRERPTASRVLHASQSALDHIEPLASTPAEDADEAKTKRRTFKSMLAKLKGKDDVFAGIRQGPPQFVSSSLGGVNPRMKAAKAIRPDFSRASAVTSPPHPTQLRGIPPVPTRMDGQAHMLRPQKSSPIMGVPVADAKPASGPRSATYATIGFESAADEGSRTKALSPPSRTPDIRAMRSSFESTLANQSHSEGLPAWGARTGWEMNAEGTLAHPPVPCLPASLRPSYDSTSSSAEPESTQAHVHSPIVTHGRGQLLTPPPTEDFGSVKQRTITSGSNSSEASNQTIKLLQRAASSSGLHPLLTPPGSAIESRFPLPEEDIGRRASATSSTARTPALTATTSSRASTSTTHTSCTSELLRQECNPAAPEEEEEVIGPGSWVPGEQVNLPGPGTSDPSGSRLAECMNLRMAEVERGSEDFTKLKSKSKVFGTVMGEEEENLQDLDETRWVAIEALGRVKVRMSELVGDGRVLVGIDEVMEVIETELRSMEREEDRFVGPREKVVNWLLDT</sequence>
<feature type="compositionally biased region" description="Polar residues" evidence="1">
    <location>
        <begin position="710"/>
        <end position="719"/>
    </location>
</feature>
<feature type="compositionally biased region" description="Low complexity" evidence="1">
    <location>
        <begin position="525"/>
        <end position="558"/>
    </location>
</feature>
<evidence type="ECO:0000313" key="3">
    <source>
        <dbReference type="Proteomes" id="UP000886653"/>
    </source>
</evidence>
<feature type="region of interest" description="Disordered" evidence="1">
    <location>
        <begin position="682"/>
        <end position="701"/>
    </location>
</feature>
<feature type="compositionally biased region" description="Polar residues" evidence="1">
    <location>
        <begin position="468"/>
        <end position="493"/>
    </location>
</feature>
<feature type="region of interest" description="Disordered" evidence="1">
    <location>
        <begin position="396"/>
        <end position="415"/>
    </location>
</feature>
<feature type="compositionally biased region" description="Polar residues" evidence="1">
    <location>
        <begin position="1104"/>
        <end position="1119"/>
    </location>
</feature>
<feature type="region of interest" description="Disordered" evidence="1">
    <location>
        <begin position="1099"/>
        <end position="1161"/>
    </location>
</feature>
<organism evidence="2 3">
    <name type="scientific">Cronartium quercuum f. sp. fusiforme G11</name>
    <dbReference type="NCBI Taxonomy" id="708437"/>
    <lineage>
        <taxon>Eukaryota</taxon>
        <taxon>Fungi</taxon>
        <taxon>Dikarya</taxon>
        <taxon>Basidiomycota</taxon>
        <taxon>Pucciniomycotina</taxon>
        <taxon>Pucciniomycetes</taxon>
        <taxon>Pucciniales</taxon>
        <taxon>Coleosporiaceae</taxon>
        <taxon>Cronartium</taxon>
    </lineage>
</organism>
<feature type="region of interest" description="Disordered" evidence="1">
    <location>
        <begin position="359"/>
        <end position="387"/>
    </location>
</feature>
<comment type="caution">
    <text evidence="2">The sequence shown here is derived from an EMBL/GenBank/DDBJ whole genome shotgun (WGS) entry which is preliminary data.</text>
</comment>
<proteinExistence type="predicted"/>
<feature type="region of interest" description="Disordered" evidence="1">
    <location>
        <begin position="1196"/>
        <end position="1233"/>
    </location>
</feature>
<feature type="compositionally biased region" description="Polar residues" evidence="1">
    <location>
        <begin position="1145"/>
        <end position="1161"/>
    </location>
</feature>
<feature type="compositionally biased region" description="Low complexity" evidence="1">
    <location>
        <begin position="1200"/>
        <end position="1232"/>
    </location>
</feature>
<feature type="region of interest" description="Disordered" evidence="1">
    <location>
        <begin position="577"/>
        <end position="624"/>
    </location>
</feature>
<accession>A0A9P6NSH7</accession>
<feature type="compositionally biased region" description="Polar residues" evidence="1">
    <location>
        <begin position="688"/>
        <end position="701"/>
    </location>
</feature>
<keyword evidence="3" id="KW-1185">Reference proteome</keyword>
<protein>
    <submittedName>
        <fullName evidence="2">Uncharacterized protein</fullName>
    </submittedName>
</protein>
<feature type="compositionally biased region" description="Basic residues" evidence="1">
    <location>
        <begin position="430"/>
        <end position="442"/>
    </location>
</feature>
<feature type="region of interest" description="Disordered" evidence="1">
    <location>
        <begin position="20"/>
        <end position="57"/>
    </location>
</feature>
<reference evidence="2" key="1">
    <citation type="submission" date="2013-11" db="EMBL/GenBank/DDBJ databases">
        <title>Genome sequence of the fusiform rust pathogen reveals effectors for host alternation and coevolution with pine.</title>
        <authorList>
            <consortium name="DOE Joint Genome Institute"/>
            <person name="Smith K."/>
            <person name="Pendleton A."/>
            <person name="Kubisiak T."/>
            <person name="Anderson C."/>
            <person name="Salamov A."/>
            <person name="Aerts A."/>
            <person name="Riley R."/>
            <person name="Clum A."/>
            <person name="Lindquist E."/>
            <person name="Ence D."/>
            <person name="Campbell M."/>
            <person name="Kronenberg Z."/>
            <person name="Feau N."/>
            <person name="Dhillon B."/>
            <person name="Hamelin R."/>
            <person name="Burleigh J."/>
            <person name="Smith J."/>
            <person name="Yandell M."/>
            <person name="Nelson C."/>
            <person name="Grigoriev I."/>
            <person name="Davis J."/>
        </authorList>
    </citation>
    <scope>NUCLEOTIDE SEQUENCE</scope>
    <source>
        <strain evidence="2">G11</strain>
    </source>
</reference>